<dbReference type="InterPro" id="IPR000073">
    <property type="entry name" value="AB_hydrolase_1"/>
</dbReference>
<gene>
    <name evidence="2" type="ORF">ACFSGJ_02310</name>
</gene>
<sequence length="272" mass="29700">MRIPSLLPRDDTRERGVRSHWVTVAGRRMHARRSSCAPAHPAPVVVCVHGQVVSSRYMTPLIQRLGAQFSTFAPDLPGFGRSDKPRRALTIRELADALAAWIGAAGLGRAVLLGNSLGCQIAVECALRHPDRVQGLVLQGPTTDPRLRGPVRAMIANTLNTYRERSVGIGPFIDYLQAGPRRAFRTAQYLLADRVEKKLPLVRQPALVIRGAKDLNVSQPWAEKITRLLPQAELRVVPGAAHTMVAVAALEMTRISTPFLLRLAAGEEKGVS</sequence>
<reference evidence="3" key="1">
    <citation type="journal article" date="2019" name="Int. J. Syst. Evol. Microbiol.">
        <title>The Global Catalogue of Microorganisms (GCM) 10K type strain sequencing project: providing services to taxonomists for standard genome sequencing and annotation.</title>
        <authorList>
            <consortium name="The Broad Institute Genomics Platform"/>
            <consortium name="The Broad Institute Genome Sequencing Center for Infectious Disease"/>
            <person name="Wu L."/>
            <person name="Ma J."/>
        </authorList>
    </citation>
    <scope>NUCLEOTIDE SEQUENCE [LARGE SCALE GENOMIC DNA]</scope>
    <source>
        <strain evidence="3">CGMCC 4.7242</strain>
    </source>
</reference>
<feature type="domain" description="AB hydrolase-1" evidence="1">
    <location>
        <begin position="45"/>
        <end position="245"/>
    </location>
</feature>
<organism evidence="2 3">
    <name type="scientific">Halodurantibacterium flavum</name>
    <dbReference type="NCBI Taxonomy" id="1382802"/>
    <lineage>
        <taxon>Bacteria</taxon>
        <taxon>Pseudomonadati</taxon>
        <taxon>Pseudomonadota</taxon>
        <taxon>Alphaproteobacteria</taxon>
        <taxon>Rhodobacterales</taxon>
        <taxon>Paracoccaceae</taxon>
        <taxon>Halodurantibacterium</taxon>
    </lineage>
</organism>
<keyword evidence="2" id="KW-0378">Hydrolase</keyword>
<dbReference type="RefSeq" id="WP_390259143.1">
    <property type="nucleotide sequence ID" value="NZ_JBHUGH010000002.1"/>
</dbReference>
<dbReference type="InterPro" id="IPR029058">
    <property type="entry name" value="AB_hydrolase_fold"/>
</dbReference>
<name>A0ABW4S0P3_9RHOB</name>
<dbReference type="PANTHER" id="PTHR43798:SF33">
    <property type="entry name" value="HYDROLASE, PUTATIVE (AFU_ORTHOLOGUE AFUA_2G14860)-RELATED"/>
    <property type="match status" value="1"/>
</dbReference>
<dbReference type="SUPFAM" id="SSF53474">
    <property type="entry name" value="alpha/beta-Hydrolases"/>
    <property type="match status" value="1"/>
</dbReference>
<evidence type="ECO:0000259" key="1">
    <source>
        <dbReference type="Pfam" id="PF12697"/>
    </source>
</evidence>
<dbReference type="GO" id="GO:0016787">
    <property type="term" value="F:hydrolase activity"/>
    <property type="evidence" value="ECO:0007669"/>
    <property type="project" value="UniProtKB-KW"/>
</dbReference>
<dbReference type="PRINTS" id="PR00111">
    <property type="entry name" value="ABHYDROLASE"/>
</dbReference>
<evidence type="ECO:0000313" key="3">
    <source>
        <dbReference type="Proteomes" id="UP001597353"/>
    </source>
</evidence>
<dbReference type="PANTHER" id="PTHR43798">
    <property type="entry name" value="MONOACYLGLYCEROL LIPASE"/>
    <property type="match status" value="1"/>
</dbReference>
<proteinExistence type="predicted"/>
<protein>
    <submittedName>
        <fullName evidence="2">Alpha/beta fold hydrolase</fullName>
    </submittedName>
</protein>
<dbReference type="EMBL" id="JBHUGH010000002">
    <property type="protein sequence ID" value="MFD1911045.1"/>
    <property type="molecule type" value="Genomic_DNA"/>
</dbReference>
<accession>A0ABW4S0P3</accession>
<dbReference type="InterPro" id="IPR050266">
    <property type="entry name" value="AB_hydrolase_sf"/>
</dbReference>
<keyword evidence="3" id="KW-1185">Reference proteome</keyword>
<dbReference type="Pfam" id="PF12697">
    <property type="entry name" value="Abhydrolase_6"/>
    <property type="match status" value="1"/>
</dbReference>
<comment type="caution">
    <text evidence="2">The sequence shown here is derived from an EMBL/GenBank/DDBJ whole genome shotgun (WGS) entry which is preliminary data.</text>
</comment>
<evidence type="ECO:0000313" key="2">
    <source>
        <dbReference type="EMBL" id="MFD1911045.1"/>
    </source>
</evidence>
<dbReference type="Proteomes" id="UP001597353">
    <property type="component" value="Unassembled WGS sequence"/>
</dbReference>
<dbReference type="Gene3D" id="3.40.50.1820">
    <property type="entry name" value="alpha/beta hydrolase"/>
    <property type="match status" value="1"/>
</dbReference>